<keyword evidence="2" id="KW-1185">Reference proteome</keyword>
<dbReference type="Proteomes" id="UP001732700">
    <property type="component" value="Chromosome 2C"/>
</dbReference>
<name>A0ACD5UVB1_AVESA</name>
<organism evidence="1 2">
    <name type="scientific">Avena sativa</name>
    <name type="common">Oat</name>
    <dbReference type="NCBI Taxonomy" id="4498"/>
    <lineage>
        <taxon>Eukaryota</taxon>
        <taxon>Viridiplantae</taxon>
        <taxon>Streptophyta</taxon>
        <taxon>Embryophyta</taxon>
        <taxon>Tracheophyta</taxon>
        <taxon>Spermatophyta</taxon>
        <taxon>Magnoliopsida</taxon>
        <taxon>Liliopsida</taxon>
        <taxon>Poales</taxon>
        <taxon>Poaceae</taxon>
        <taxon>BOP clade</taxon>
        <taxon>Pooideae</taxon>
        <taxon>Poodae</taxon>
        <taxon>Poeae</taxon>
        <taxon>Poeae Chloroplast Group 1 (Aveneae type)</taxon>
        <taxon>Aveninae</taxon>
        <taxon>Avena</taxon>
    </lineage>
</organism>
<evidence type="ECO:0000313" key="2">
    <source>
        <dbReference type="Proteomes" id="UP001732700"/>
    </source>
</evidence>
<reference evidence="1" key="1">
    <citation type="submission" date="2021-05" db="EMBL/GenBank/DDBJ databases">
        <authorList>
            <person name="Scholz U."/>
            <person name="Mascher M."/>
            <person name="Fiebig A."/>
        </authorList>
    </citation>
    <scope>NUCLEOTIDE SEQUENCE [LARGE SCALE GENOMIC DNA]</scope>
</reference>
<sequence length="137" mass="14584">MAAKESDGVASGTASLLVAEEAKELAGGAASLPEAQEASLAGQYNEMDINCGEMDISTGETGEEEEEILNFISRFKSLRAREERLAVISTDLRRIKEQRGSSAPTYIELAAFVLLRESAAATLEGLPTTLSVRSLFG</sequence>
<accession>A0ACD5UVB1</accession>
<protein>
    <submittedName>
        <fullName evidence="1">Uncharacterized protein</fullName>
    </submittedName>
</protein>
<reference evidence="1" key="2">
    <citation type="submission" date="2025-09" db="UniProtKB">
        <authorList>
            <consortium name="EnsemblPlants"/>
        </authorList>
    </citation>
    <scope>IDENTIFICATION</scope>
</reference>
<evidence type="ECO:0000313" key="1">
    <source>
        <dbReference type="EnsemblPlants" id="AVESA.00010b.r2.2CG0316400.1.CDS.1"/>
    </source>
</evidence>
<dbReference type="EnsemblPlants" id="AVESA.00010b.r2.2CG0316400.1">
    <property type="protein sequence ID" value="AVESA.00010b.r2.2CG0316400.1.CDS.1"/>
    <property type="gene ID" value="AVESA.00010b.r2.2CG0316400"/>
</dbReference>
<proteinExistence type="predicted"/>